<dbReference type="PANTHER" id="PTHR42878">
    <property type="entry name" value="TWO-COMPONENT HISTIDINE KINASE"/>
    <property type="match status" value="1"/>
</dbReference>
<evidence type="ECO:0000256" key="5">
    <source>
        <dbReference type="ARBA" id="ARBA00022679"/>
    </source>
</evidence>
<dbReference type="Gene3D" id="3.30.450.40">
    <property type="match status" value="1"/>
</dbReference>
<name>A0A1T5AS55_9SPHI</name>
<organism evidence="12 13">
    <name type="scientific">Sphingobacterium nematocida</name>
    <dbReference type="NCBI Taxonomy" id="1513896"/>
    <lineage>
        <taxon>Bacteria</taxon>
        <taxon>Pseudomonadati</taxon>
        <taxon>Bacteroidota</taxon>
        <taxon>Sphingobacteriia</taxon>
        <taxon>Sphingobacteriales</taxon>
        <taxon>Sphingobacteriaceae</taxon>
        <taxon>Sphingobacterium</taxon>
    </lineage>
</organism>
<dbReference type="InterPro" id="IPR003661">
    <property type="entry name" value="HisK_dim/P_dom"/>
</dbReference>
<dbReference type="Gene3D" id="3.30.450.20">
    <property type="entry name" value="PAS domain"/>
    <property type="match status" value="1"/>
</dbReference>
<dbReference type="InterPro" id="IPR003594">
    <property type="entry name" value="HATPase_dom"/>
</dbReference>
<keyword evidence="13" id="KW-1185">Reference proteome</keyword>
<dbReference type="SUPFAM" id="SSF55781">
    <property type="entry name" value="GAF domain-like"/>
    <property type="match status" value="2"/>
</dbReference>
<keyword evidence="4" id="KW-0597">Phosphoprotein</keyword>
<dbReference type="InterPro" id="IPR016132">
    <property type="entry name" value="Phyto_chromo_attachment"/>
</dbReference>
<evidence type="ECO:0000256" key="7">
    <source>
        <dbReference type="ARBA" id="ARBA00022777"/>
    </source>
</evidence>
<dbReference type="InterPro" id="IPR029016">
    <property type="entry name" value="GAF-like_dom_sf"/>
</dbReference>
<dbReference type="Pfam" id="PF00360">
    <property type="entry name" value="PHY"/>
    <property type="match status" value="1"/>
</dbReference>
<keyword evidence="8" id="KW-0067">ATP-binding</keyword>
<dbReference type="PROSITE" id="PS50046">
    <property type="entry name" value="PHYTOCHROME_2"/>
    <property type="match status" value="1"/>
</dbReference>
<dbReference type="SUPFAM" id="SSF55874">
    <property type="entry name" value="ATPase domain of HSP90 chaperone/DNA topoisomerase II/histidine kinase"/>
    <property type="match status" value="1"/>
</dbReference>
<dbReference type="Proteomes" id="UP000190150">
    <property type="component" value="Unassembled WGS sequence"/>
</dbReference>
<dbReference type="InterPro" id="IPR005467">
    <property type="entry name" value="His_kinase_dom"/>
</dbReference>
<dbReference type="RefSeq" id="WP_079640472.1">
    <property type="nucleotide sequence ID" value="NZ_FUZF01000001.1"/>
</dbReference>
<comment type="catalytic activity">
    <reaction evidence="1">
        <text>ATP + protein L-histidine = ADP + protein N-phospho-L-histidine.</text>
        <dbReference type="EC" id="2.7.13.3"/>
    </reaction>
</comment>
<evidence type="ECO:0000256" key="3">
    <source>
        <dbReference type="ARBA" id="ARBA00012438"/>
    </source>
</evidence>
<dbReference type="InterPro" id="IPR035965">
    <property type="entry name" value="PAS-like_dom_sf"/>
</dbReference>
<dbReference type="InterPro" id="IPR043150">
    <property type="entry name" value="Phytochrome_PHY_sf"/>
</dbReference>
<dbReference type="GO" id="GO:0000156">
    <property type="term" value="F:phosphorelay response regulator activity"/>
    <property type="evidence" value="ECO:0007669"/>
    <property type="project" value="TreeGrafter"/>
</dbReference>
<dbReference type="Gene3D" id="1.10.287.130">
    <property type="match status" value="1"/>
</dbReference>
<accession>A0A1T5AS55</accession>
<keyword evidence="7 12" id="KW-0418">Kinase</keyword>
<evidence type="ECO:0000256" key="1">
    <source>
        <dbReference type="ARBA" id="ARBA00000085"/>
    </source>
</evidence>
<dbReference type="InterPro" id="IPR004358">
    <property type="entry name" value="Sig_transdc_His_kin-like_C"/>
</dbReference>
<dbReference type="PRINTS" id="PR00344">
    <property type="entry name" value="BCTRLSENSOR"/>
</dbReference>
<dbReference type="AlphaFoldDB" id="A0A1T5AS55"/>
<keyword evidence="9" id="KW-0902">Two-component regulatory system</keyword>
<evidence type="ECO:0000256" key="8">
    <source>
        <dbReference type="ARBA" id="ARBA00022840"/>
    </source>
</evidence>
<dbReference type="EMBL" id="FUZF01000001">
    <property type="protein sequence ID" value="SKB37657.1"/>
    <property type="molecule type" value="Genomic_DNA"/>
</dbReference>
<dbReference type="GO" id="GO:0005524">
    <property type="term" value="F:ATP binding"/>
    <property type="evidence" value="ECO:0007669"/>
    <property type="project" value="UniProtKB-KW"/>
</dbReference>
<evidence type="ECO:0000313" key="13">
    <source>
        <dbReference type="Proteomes" id="UP000190150"/>
    </source>
</evidence>
<dbReference type="Gene3D" id="3.30.450.270">
    <property type="match status" value="1"/>
</dbReference>
<reference evidence="13" key="1">
    <citation type="submission" date="2017-02" db="EMBL/GenBank/DDBJ databases">
        <authorList>
            <person name="Varghese N."/>
            <person name="Submissions S."/>
        </authorList>
    </citation>
    <scope>NUCLEOTIDE SEQUENCE [LARGE SCALE GENOMIC DNA]</scope>
    <source>
        <strain evidence="13">DSM 24091</strain>
    </source>
</reference>
<evidence type="ECO:0000256" key="2">
    <source>
        <dbReference type="ARBA" id="ARBA00006402"/>
    </source>
</evidence>
<dbReference type="Gene3D" id="3.30.565.10">
    <property type="entry name" value="Histidine kinase-like ATPase, C-terminal domain"/>
    <property type="match status" value="1"/>
</dbReference>
<dbReference type="GO" id="GO:0000155">
    <property type="term" value="F:phosphorelay sensor kinase activity"/>
    <property type="evidence" value="ECO:0007669"/>
    <property type="project" value="InterPro"/>
</dbReference>
<gene>
    <name evidence="12" type="ORF">SAMN05660841_00110</name>
</gene>
<dbReference type="EC" id="2.7.13.3" evidence="3"/>
<dbReference type="InterPro" id="IPR013515">
    <property type="entry name" value="Phytochrome_cen-reg"/>
</dbReference>
<dbReference type="STRING" id="1513896.SAMN05660841_00110"/>
<dbReference type="GO" id="GO:0007234">
    <property type="term" value="P:osmosensory signaling via phosphorelay pathway"/>
    <property type="evidence" value="ECO:0007669"/>
    <property type="project" value="TreeGrafter"/>
</dbReference>
<dbReference type="GO" id="GO:0009584">
    <property type="term" value="P:detection of visible light"/>
    <property type="evidence" value="ECO:0007669"/>
    <property type="project" value="InterPro"/>
</dbReference>
<dbReference type="SUPFAM" id="SSF55785">
    <property type="entry name" value="PYP-like sensor domain (PAS domain)"/>
    <property type="match status" value="1"/>
</dbReference>
<dbReference type="GO" id="GO:0006355">
    <property type="term" value="P:regulation of DNA-templated transcription"/>
    <property type="evidence" value="ECO:0007669"/>
    <property type="project" value="InterPro"/>
</dbReference>
<comment type="similarity">
    <text evidence="2">In the N-terminal section; belongs to the phytochrome family.</text>
</comment>
<proteinExistence type="inferred from homology"/>
<dbReference type="GO" id="GO:0030295">
    <property type="term" value="F:protein kinase activator activity"/>
    <property type="evidence" value="ECO:0007669"/>
    <property type="project" value="TreeGrafter"/>
</dbReference>
<dbReference type="SUPFAM" id="SSF47384">
    <property type="entry name" value="Homodimeric domain of signal transducing histidine kinase"/>
    <property type="match status" value="1"/>
</dbReference>
<protein>
    <recommendedName>
        <fullName evidence="3">histidine kinase</fullName>
        <ecNumber evidence="3">2.7.13.3</ecNumber>
    </recommendedName>
</protein>
<dbReference type="PROSITE" id="PS50109">
    <property type="entry name" value="HIS_KIN"/>
    <property type="match status" value="1"/>
</dbReference>
<dbReference type="OrthoDB" id="690563at2"/>
<keyword evidence="6" id="KW-0547">Nucleotide-binding</keyword>
<dbReference type="InterPro" id="IPR036097">
    <property type="entry name" value="HisK_dim/P_sf"/>
</dbReference>
<evidence type="ECO:0000259" key="11">
    <source>
        <dbReference type="PROSITE" id="PS50109"/>
    </source>
</evidence>
<evidence type="ECO:0000259" key="10">
    <source>
        <dbReference type="PROSITE" id="PS50046"/>
    </source>
</evidence>
<evidence type="ECO:0000313" key="12">
    <source>
        <dbReference type="EMBL" id="SKB37657.1"/>
    </source>
</evidence>
<evidence type="ECO:0000256" key="6">
    <source>
        <dbReference type="ARBA" id="ARBA00022741"/>
    </source>
</evidence>
<dbReference type="CDD" id="cd00075">
    <property type="entry name" value="HATPase"/>
    <property type="match status" value="1"/>
</dbReference>
<dbReference type="Pfam" id="PF02518">
    <property type="entry name" value="HATPase_c"/>
    <property type="match status" value="1"/>
</dbReference>
<dbReference type="CDD" id="cd00082">
    <property type="entry name" value="HisKA"/>
    <property type="match status" value="1"/>
</dbReference>
<dbReference type="SMART" id="SM00387">
    <property type="entry name" value="HATPase_c"/>
    <property type="match status" value="1"/>
</dbReference>
<evidence type="ECO:0000256" key="4">
    <source>
        <dbReference type="ARBA" id="ARBA00022553"/>
    </source>
</evidence>
<feature type="domain" description="Histidine kinase" evidence="11">
    <location>
        <begin position="497"/>
        <end position="711"/>
    </location>
</feature>
<dbReference type="InterPro" id="IPR050351">
    <property type="entry name" value="BphY/WalK/GraS-like"/>
</dbReference>
<sequence length="718" mass="82201">MKNNDGQIVEASLQSFGNLIITDASLTIIAVSESVCLFNKTNLHNLLGQPLEDFFKQLWNGDCIKFLHTVQAVLEKRIPSQVFSKRINYNRYYFKLSLNKGRVYIEWEEQHRKHISVSRMNELGFLFDEIYTNNWHFLCKALQKLLKFERVFVLQIQETGHSKVIAEHQKTSKPSFIGKEFAETFLPEETLPYYKSLSYRYVPHLEGTHQKLYSLDPEIHLLCSQLAPPPRLHQIYLKTLGVSSALFFPLYLEDEFWGLVIAQHSTPKKVDLQQRKLSTFIVESAMSKFENLFKQGLIEHNQQLLAAGHTLKQSLASNKTINCAMVQHMDLLQDMVAADGVAIYNQGDVFFHGETPDIDLFYELIAYLQNTSNKTLFKDYNFRLNHGKNISEALPFAGLMYYSIDTYKDYYIVWFRKEQLSTVVQLNIKEQNENYAVHTWEQRIHDSARPWGDADLKFIGYLQQSIKESIVSKATEKQLMTDELRLLNNELEMFTFSISHDLKNPLSILKMGLQFMRTAGETLSQDKKEAWLKNLSGSVANIEDIVNNIVAISQSKTAAMAKDPIPMSYTVKKILQEALLLHGATSCKTHYGRLLPLWGEKSALYQIFLNVINNAVKYSGTSERQKIWIDSSMDQQQVCYTIKDNGIGIPAAHLPQIFDIFTRADNALTFQGTGVGLSLVKRIMDRLGGLIEVESTEGVGTTIKLYFPITAPFPLSML</sequence>
<dbReference type="InterPro" id="IPR036890">
    <property type="entry name" value="HATPase_C_sf"/>
</dbReference>
<dbReference type="SMART" id="SM00388">
    <property type="entry name" value="HisKA"/>
    <property type="match status" value="1"/>
</dbReference>
<evidence type="ECO:0000256" key="9">
    <source>
        <dbReference type="ARBA" id="ARBA00023012"/>
    </source>
</evidence>
<dbReference type="PANTHER" id="PTHR42878:SF7">
    <property type="entry name" value="SENSOR HISTIDINE KINASE GLRK"/>
    <property type="match status" value="1"/>
</dbReference>
<keyword evidence="5" id="KW-0808">Transferase</keyword>
<feature type="domain" description="Phytochrome chromophore attachment site" evidence="10">
    <location>
        <begin position="138"/>
        <end position="283"/>
    </location>
</feature>